<dbReference type="PANTHER" id="PTHR24198:SF165">
    <property type="entry name" value="ANKYRIN REPEAT-CONTAINING PROTEIN-RELATED"/>
    <property type="match status" value="1"/>
</dbReference>
<feature type="repeat" description="ANK" evidence="3">
    <location>
        <begin position="82"/>
        <end position="104"/>
    </location>
</feature>
<keyword evidence="2 3" id="KW-0040">ANK repeat</keyword>
<dbReference type="SMART" id="SM00248">
    <property type="entry name" value="ANK"/>
    <property type="match status" value="3"/>
</dbReference>
<dbReference type="InterPro" id="IPR002110">
    <property type="entry name" value="Ankyrin_rpt"/>
</dbReference>
<evidence type="ECO:0000313" key="5">
    <source>
        <dbReference type="Proteomes" id="UP001610563"/>
    </source>
</evidence>
<dbReference type="PROSITE" id="PS50088">
    <property type="entry name" value="ANK_REPEAT"/>
    <property type="match status" value="1"/>
</dbReference>
<reference evidence="4 5" key="1">
    <citation type="submission" date="2024-07" db="EMBL/GenBank/DDBJ databases">
        <title>Section-level genome sequencing and comparative genomics of Aspergillus sections Usti and Cavernicolus.</title>
        <authorList>
            <consortium name="Lawrence Berkeley National Laboratory"/>
            <person name="Nybo J.L."/>
            <person name="Vesth T.C."/>
            <person name="Theobald S."/>
            <person name="Frisvad J.C."/>
            <person name="Larsen T.O."/>
            <person name="Kjaerboelling I."/>
            <person name="Rothschild-Mancinelli K."/>
            <person name="Lyhne E.K."/>
            <person name="Kogle M.E."/>
            <person name="Barry K."/>
            <person name="Clum A."/>
            <person name="Na H."/>
            <person name="Ledsgaard L."/>
            <person name="Lin J."/>
            <person name="Lipzen A."/>
            <person name="Kuo A."/>
            <person name="Riley R."/>
            <person name="Mondo S."/>
            <person name="Labutti K."/>
            <person name="Haridas S."/>
            <person name="Pangalinan J."/>
            <person name="Salamov A.A."/>
            <person name="Simmons B.A."/>
            <person name="Magnuson J.K."/>
            <person name="Chen J."/>
            <person name="Drula E."/>
            <person name="Henrissat B."/>
            <person name="Wiebenga A."/>
            <person name="Lubbers R.J."/>
            <person name="Gomes A.C."/>
            <person name="Makela M.R."/>
            <person name="Stajich J."/>
            <person name="Grigoriev I.V."/>
            <person name="Mortensen U.H."/>
            <person name="De Vries R.P."/>
            <person name="Baker S.E."/>
            <person name="Andersen M.R."/>
        </authorList>
    </citation>
    <scope>NUCLEOTIDE SEQUENCE [LARGE SCALE GENOMIC DNA]</scope>
    <source>
        <strain evidence="4 5">CBS 209.92</strain>
    </source>
</reference>
<dbReference type="Proteomes" id="UP001610563">
    <property type="component" value="Unassembled WGS sequence"/>
</dbReference>
<evidence type="ECO:0000256" key="2">
    <source>
        <dbReference type="ARBA" id="ARBA00023043"/>
    </source>
</evidence>
<dbReference type="Gene3D" id="1.25.40.20">
    <property type="entry name" value="Ankyrin repeat-containing domain"/>
    <property type="match status" value="1"/>
</dbReference>
<organism evidence="4 5">
    <name type="scientific">Aspergillus keveii</name>
    <dbReference type="NCBI Taxonomy" id="714993"/>
    <lineage>
        <taxon>Eukaryota</taxon>
        <taxon>Fungi</taxon>
        <taxon>Dikarya</taxon>
        <taxon>Ascomycota</taxon>
        <taxon>Pezizomycotina</taxon>
        <taxon>Eurotiomycetes</taxon>
        <taxon>Eurotiomycetidae</taxon>
        <taxon>Eurotiales</taxon>
        <taxon>Aspergillaceae</taxon>
        <taxon>Aspergillus</taxon>
        <taxon>Aspergillus subgen. Nidulantes</taxon>
    </lineage>
</organism>
<keyword evidence="5" id="KW-1185">Reference proteome</keyword>
<dbReference type="EMBL" id="JBFTWV010000158">
    <property type="protein sequence ID" value="KAL2785016.1"/>
    <property type="molecule type" value="Genomic_DNA"/>
</dbReference>
<keyword evidence="1" id="KW-0677">Repeat</keyword>
<dbReference type="PANTHER" id="PTHR24198">
    <property type="entry name" value="ANKYRIN REPEAT AND PROTEIN KINASE DOMAIN-CONTAINING PROTEIN"/>
    <property type="match status" value="1"/>
</dbReference>
<dbReference type="PROSITE" id="PS50297">
    <property type="entry name" value="ANK_REP_REGION"/>
    <property type="match status" value="1"/>
</dbReference>
<dbReference type="Pfam" id="PF12796">
    <property type="entry name" value="Ank_2"/>
    <property type="match status" value="1"/>
</dbReference>
<evidence type="ECO:0000256" key="1">
    <source>
        <dbReference type="ARBA" id="ARBA00022737"/>
    </source>
</evidence>
<evidence type="ECO:0000313" key="4">
    <source>
        <dbReference type="EMBL" id="KAL2785016.1"/>
    </source>
</evidence>
<evidence type="ECO:0000256" key="3">
    <source>
        <dbReference type="PROSITE-ProRule" id="PRU00023"/>
    </source>
</evidence>
<accession>A0ABR4FP27</accession>
<dbReference type="SUPFAM" id="SSF48403">
    <property type="entry name" value="Ankyrin repeat"/>
    <property type="match status" value="1"/>
</dbReference>
<dbReference type="InterPro" id="IPR036770">
    <property type="entry name" value="Ankyrin_rpt-contain_sf"/>
</dbReference>
<comment type="caution">
    <text evidence="4">The sequence shown here is derived from an EMBL/GenBank/DDBJ whole genome shotgun (WGS) entry which is preliminary data.</text>
</comment>
<protein>
    <submittedName>
        <fullName evidence="4">Ankyrin repeat-containing domain protein</fullName>
    </submittedName>
</protein>
<sequence length="153" mass="16269">MATFLSLSTEIIILVGGYLTRSSLNSLAQSCKSLGDNLESASPQYPPYGTPLCVAAYLGHEAVVKLFLETGKCDPNAWTADDGSTPLHLAAMNCHEAVMRLLLQTASLDLNATDRIMNTPLHDAALNGYAAAMKLLLHTAEVDKGGPIVSPRK</sequence>
<gene>
    <name evidence="4" type="ORF">BJX66DRAFT_315712</name>
</gene>
<name>A0ABR4FP27_9EURO</name>
<proteinExistence type="predicted"/>